<dbReference type="GO" id="GO:0046982">
    <property type="term" value="F:protein heterodimerization activity"/>
    <property type="evidence" value="ECO:0007669"/>
    <property type="project" value="InterPro"/>
</dbReference>
<dbReference type="Proteomes" id="UP000087171">
    <property type="component" value="Unplaced"/>
</dbReference>
<gene>
    <name evidence="7" type="primary">LOC101501902</name>
</gene>
<dbReference type="GO" id="GO:0000978">
    <property type="term" value="F:RNA polymerase II cis-regulatory region sequence-specific DNA binding"/>
    <property type="evidence" value="ECO:0007669"/>
    <property type="project" value="TreeGrafter"/>
</dbReference>
<dbReference type="InterPro" id="IPR009072">
    <property type="entry name" value="Histone-fold"/>
</dbReference>
<evidence type="ECO:0000256" key="3">
    <source>
        <dbReference type="ARBA" id="ARBA00023163"/>
    </source>
</evidence>
<protein>
    <submittedName>
        <fullName evidence="7">Nuclear transcription factor Y subunit B-5-like</fullName>
    </submittedName>
</protein>
<feature type="region of interest" description="Disordered" evidence="4">
    <location>
        <begin position="1"/>
        <end position="50"/>
    </location>
</feature>
<dbReference type="GO" id="GO:0001228">
    <property type="term" value="F:DNA-binding transcription activator activity, RNA polymerase II-specific"/>
    <property type="evidence" value="ECO:0007669"/>
    <property type="project" value="InterPro"/>
</dbReference>
<keyword evidence="6" id="KW-1185">Reference proteome</keyword>
<dbReference type="Gene3D" id="1.10.20.10">
    <property type="entry name" value="Histone, subunit A"/>
    <property type="match status" value="1"/>
</dbReference>
<name>A0A1S2Z6W5_CICAR</name>
<dbReference type="OrthoDB" id="1426594at2759"/>
<dbReference type="eggNOG" id="KOG0869">
    <property type="taxonomic scope" value="Eukaryota"/>
</dbReference>
<keyword evidence="3" id="KW-0804">Transcription</keyword>
<dbReference type="InterPro" id="IPR003958">
    <property type="entry name" value="CBFA_NFYB_domain"/>
</dbReference>
<feature type="compositionally biased region" description="Polar residues" evidence="4">
    <location>
        <begin position="16"/>
        <end position="34"/>
    </location>
</feature>
<dbReference type="RefSeq" id="XP_004516113.2">
    <property type="nucleotide sequence ID" value="XM_004516056.2"/>
</dbReference>
<keyword evidence="2" id="KW-0805">Transcription regulation</keyword>
<sequence>MSESNMERGDSFIHYGQNSNSDSGSFMLQQSDVPSITEAPKNDGSVPQVAMQDKSTLPIKNVTTIMRKGLPPKSKISNGAKEMAEQSASKFINLVTKKAAERCQSESRIIMGADDLLWAMKILGFNDYIEGLTLYAQRYRCSNGLGPMQPVVESPKPTLPSLPPSPDDVGPNSSMSPNTTIEMYDAMDLDEFWAGLDDLGIGPSDNASTSFDTSVEFNFDSMFGEENDEMNH</sequence>
<feature type="compositionally biased region" description="Pro residues" evidence="4">
    <location>
        <begin position="157"/>
        <end position="166"/>
    </location>
</feature>
<dbReference type="GeneID" id="101501902"/>
<dbReference type="PANTHER" id="PTHR11064:SF115">
    <property type="entry name" value="NUCLEAR TRANSCRIPTION FACTOR Y SUBUNIT B-9"/>
    <property type="match status" value="1"/>
</dbReference>
<evidence type="ECO:0000259" key="5">
    <source>
        <dbReference type="Pfam" id="PF00808"/>
    </source>
</evidence>
<dbReference type="PaxDb" id="3827-XP_004516113.1"/>
<evidence type="ECO:0000256" key="4">
    <source>
        <dbReference type="SAM" id="MobiDB-lite"/>
    </source>
</evidence>
<evidence type="ECO:0000313" key="7">
    <source>
        <dbReference type="RefSeq" id="XP_004516113.2"/>
    </source>
</evidence>
<evidence type="ECO:0000313" key="6">
    <source>
        <dbReference type="Proteomes" id="UP000087171"/>
    </source>
</evidence>
<evidence type="ECO:0000256" key="2">
    <source>
        <dbReference type="ARBA" id="ARBA00023015"/>
    </source>
</evidence>
<dbReference type="Pfam" id="PF00808">
    <property type="entry name" value="CBFD_NFYB_HMF"/>
    <property type="match status" value="1"/>
</dbReference>
<dbReference type="SUPFAM" id="SSF47113">
    <property type="entry name" value="Histone-fold"/>
    <property type="match status" value="1"/>
</dbReference>
<dbReference type="KEGG" id="cam:101501902"/>
<feature type="domain" description="Transcription factor CBF/NF-Y/archaeal histone" evidence="5">
    <location>
        <begin position="56"/>
        <end position="120"/>
    </location>
</feature>
<dbReference type="GO" id="GO:0016602">
    <property type="term" value="C:CCAAT-binding factor complex"/>
    <property type="evidence" value="ECO:0007669"/>
    <property type="project" value="InterPro"/>
</dbReference>
<feature type="region of interest" description="Disordered" evidence="4">
    <location>
        <begin position="150"/>
        <end position="176"/>
    </location>
</feature>
<organism evidence="6 7">
    <name type="scientific">Cicer arietinum</name>
    <name type="common">Chickpea</name>
    <name type="synonym">Garbanzo</name>
    <dbReference type="NCBI Taxonomy" id="3827"/>
    <lineage>
        <taxon>Eukaryota</taxon>
        <taxon>Viridiplantae</taxon>
        <taxon>Streptophyta</taxon>
        <taxon>Embryophyta</taxon>
        <taxon>Tracheophyta</taxon>
        <taxon>Spermatophyta</taxon>
        <taxon>Magnoliopsida</taxon>
        <taxon>eudicotyledons</taxon>
        <taxon>Gunneridae</taxon>
        <taxon>Pentapetalae</taxon>
        <taxon>rosids</taxon>
        <taxon>fabids</taxon>
        <taxon>Fabales</taxon>
        <taxon>Fabaceae</taxon>
        <taxon>Papilionoideae</taxon>
        <taxon>50 kb inversion clade</taxon>
        <taxon>NPAAA clade</taxon>
        <taxon>Hologalegina</taxon>
        <taxon>IRL clade</taxon>
        <taxon>Cicereae</taxon>
        <taxon>Cicer</taxon>
    </lineage>
</organism>
<dbReference type="PANTHER" id="PTHR11064">
    <property type="entry name" value="CCAAT-BINDING TRANSCRIPTION FACTOR-RELATED"/>
    <property type="match status" value="1"/>
</dbReference>
<dbReference type="AlphaFoldDB" id="A0A1S2Z6W5"/>
<dbReference type="CDD" id="cd22907">
    <property type="entry name" value="HFD_NFYB"/>
    <property type="match status" value="1"/>
</dbReference>
<accession>A0A1S2Z6W5</accession>
<feature type="compositionally biased region" description="Basic and acidic residues" evidence="4">
    <location>
        <begin position="1"/>
        <end position="11"/>
    </location>
</feature>
<comment type="similarity">
    <text evidence="1">Belongs to the NFYB/HAP3 subunit family.</text>
</comment>
<evidence type="ECO:0000256" key="1">
    <source>
        <dbReference type="ARBA" id="ARBA00009053"/>
    </source>
</evidence>
<proteinExistence type="inferred from homology"/>
<dbReference type="InterPro" id="IPR027113">
    <property type="entry name" value="Transc_fact_NFYB/HAP3"/>
</dbReference>
<reference evidence="7" key="1">
    <citation type="submission" date="2025-08" db="UniProtKB">
        <authorList>
            <consortium name="RefSeq"/>
        </authorList>
    </citation>
    <scope>IDENTIFICATION</scope>
    <source>
        <tissue evidence="7">Etiolated seedlings</tissue>
    </source>
</reference>
<dbReference type="STRING" id="3827.A0A1S2Z6W5"/>